<proteinExistence type="predicted"/>
<sequence length="243" mass="26192">MPSLCAVRWSGAGMTWGLPRQSDSTAPRPAGKDSSGRDVTAVRSQQAAQQSCETARASGEMRRARQREVDIKRTSANRSCGRRIREDGSVRRVQASLPRIGTGVQCPLICTSSVGDDIRCIKYVSLAHVSPPRGVKRVHILTQSGGSPGFLWIRLATLLCFGGPVCFVTQRSECTRSPGSASHGWCQLGEIVPRKPLPDGFTLCPDQRGLVPGTNHSPSEKRAGVIRTRAPSDTDAIAPRPRP</sequence>
<reference evidence="1" key="1">
    <citation type="submission" date="2021-05" db="EMBL/GenBank/DDBJ databases">
        <authorList>
            <person name="Pan Q."/>
            <person name="Jouanno E."/>
            <person name="Zahm M."/>
            <person name="Klopp C."/>
            <person name="Cabau C."/>
            <person name="Louis A."/>
            <person name="Berthelot C."/>
            <person name="Parey E."/>
            <person name="Roest Crollius H."/>
            <person name="Montfort J."/>
            <person name="Robinson-Rechavi M."/>
            <person name="Bouchez O."/>
            <person name="Lampietro C."/>
            <person name="Lopez Roques C."/>
            <person name="Donnadieu C."/>
            <person name="Postlethwait J."/>
            <person name="Bobe J."/>
            <person name="Dillon D."/>
            <person name="Chandos A."/>
            <person name="von Hippel F."/>
            <person name="Guiguen Y."/>
        </authorList>
    </citation>
    <scope>NUCLEOTIDE SEQUENCE</scope>
    <source>
        <strain evidence="1">YG-Jan2019</strain>
    </source>
</reference>
<accession>A0ACC2F0G0</accession>
<protein>
    <submittedName>
        <fullName evidence="1">Uncharacterized protein</fullName>
    </submittedName>
</protein>
<gene>
    <name evidence="1" type="ORF">DPEC_G00358800</name>
</gene>
<keyword evidence="2" id="KW-1185">Reference proteome</keyword>
<organism evidence="1 2">
    <name type="scientific">Dallia pectoralis</name>
    <name type="common">Alaska blackfish</name>
    <dbReference type="NCBI Taxonomy" id="75939"/>
    <lineage>
        <taxon>Eukaryota</taxon>
        <taxon>Metazoa</taxon>
        <taxon>Chordata</taxon>
        <taxon>Craniata</taxon>
        <taxon>Vertebrata</taxon>
        <taxon>Euteleostomi</taxon>
        <taxon>Actinopterygii</taxon>
        <taxon>Neopterygii</taxon>
        <taxon>Teleostei</taxon>
        <taxon>Protacanthopterygii</taxon>
        <taxon>Esociformes</taxon>
        <taxon>Umbridae</taxon>
        <taxon>Dallia</taxon>
    </lineage>
</organism>
<evidence type="ECO:0000313" key="1">
    <source>
        <dbReference type="EMBL" id="KAJ7984827.1"/>
    </source>
</evidence>
<comment type="caution">
    <text evidence="1">The sequence shown here is derived from an EMBL/GenBank/DDBJ whole genome shotgun (WGS) entry which is preliminary data.</text>
</comment>
<evidence type="ECO:0000313" key="2">
    <source>
        <dbReference type="Proteomes" id="UP001157502"/>
    </source>
</evidence>
<dbReference type="EMBL" id="CM055764">
    <property type="protein sequence ID" value="KAJ7984827.1"/>
    <property type="molecule type" value="Genomic_DNA"/>
</dbReference>
<name>A0ACC2F0G0_DALPE</name>
<dbReference type="Proteomes" id="UP001157502">
    <property type="component" value="Chromosome 37"/>
</dbReference>